<dbReference type="STRING" id="46835.A0A504YU09"/>
<dbReference type="InterPro" id="IPR011761">
    <property type="entry name" value="ATP-grasp"/>
</dbReference>
<keyword evidence="6" id="KW-0479">Metal-binding</keyword>
<dbReference type="GO" id="GO:0004088">
    <property type="term" value="F:carbamoyl-phosphate synthase (glutamine-hydrolyzing) activity"/>
    <property type="evidence" value="ECO:0007669"/>
    <property type="project" value="UniProtKB-EC"/>
</dbReference>
<dbReference type="GO" id="GO:0006541">
    <property type="term" value="P:glutamine metabolic process"/>
    <property type="evidence" value="ECO:0007669"/>
    <property type="project" value="TreeGrafter"/>
</dbReference>
<evidence type="ECO:0000313" key="16">
    <source>
        <dbReference type="Proteomes" id="UP000316759"/>
    </source>
</evidence>
<evidence type="ECO:0000259" key="14">
    <source>
        <dbReference type="PROSITE" id="PS50975"/>
    </source>
</evidence>
<comment type="catalytic activity">
    <reaction evidence="12">
        <text>hydrogencarbonate + L-glutamine + 2 ATP + H2O = carbamoyl phosphate + L-glutamate + 2 ADP + phosphate + 2 H(+)</text>
        <dbReference type="Rhea" id="RHEA:18633"/>
        <dbReference type="ChEBI" id="CHEBI:15377"/>
        <dbReference type="ChEBI" id="CHEBI:15378"/>
        <dbReference type="ChEBI" id="CHEBI:17544"/>
        <dbReference type="ChEBI" id="CHEBI:29985"/>
        <dbReference type="ChEBI" id="CHEBI:30616"/>
        <dbReference type="ChEBI" id="CHEBI:43474"/>
        <dbReference type="ChEBI" id="CHEBI:58228"/>
        <dbReference type="ChEBI" id="CHEBI:58359"/>
        <dbReference type="ChEBI" id="CHEBI:456216"/>
        <dbReference type="EC" id="6.3.5.5"/>
    </reaction>
</comment>
<keyword evidence="10" id="KW-0464">Manganese</keyword>
<proteinExistence type="inferred from homology"/>
<dbReference type="GO" id="GO:0006207">
    <property type="term" value="P:'de novo' pyrimidine nucleobase biosynthetic process"/>
    <property type="evidence" value="ECO:0007669"/>
    <property type="project" value="TreeGrafter"/>
</dbReference>
<evidence type="ECO:0000256" key="8">
    <source>
        <dbReference type="ARBA" id="ARBA00022741"/>
    </source>
</evidence>
<comment type="pathway">
    <text evidence="1">Amino-acid biosynthesis; L-arginine biosynthesis; carbamoyl phosphate from bicarbonate: step 1/1.</text>
</comment>
<dbReference type="GO" id="GO:0004070">
    <property type="term" value="F:aspartate carbamoyltransferase activity"/>
    <property type="evidence" value="ECO:0007669"/>
    <property type="project" value="TreeGrafter"/>
</dbReference>
<dbReference type="OrthoDB" id="434at2759"/>
<evidence type="ECO:0000256" key="10">
    <source>
        <dbReference type="ARBA" id="ARBA00023211"/>
    </source>
</evidence>
<dbReference type="GO" id="GO:0004151">
    <property type="term" value="F:dihydroorotase activity"/>
    <property type="evidence" value="ECO:0007669"/>
    <property type="project" value="TreeGrafter"/>
</dbReference>
<keyword evidence="5" id="KW-0028">Amino-acid biosynthesis</keyword>
<evidence type="ECO:0000256" key="1">
    <source>
        <dbReference type="ARBA" id="ARBA00005077"/>
    </source>
</evidence>
<evidence type="ECO:0000256" key="2">
    <source>
        <dbReference type="ARBA" id="ARBA00009799"/>
    </source>
</evidence>
<dbReference type="FunFam" id="3.30.470.20:FF:000026">
    <property type="entry name" value="Carbamoyl-phosphate synthase large chain"/>
    <property type="match status" value="1"/>
</dbReference>
<evidence type="ECO:0000256" key="11">
    <source>
        <dbReference type="ARBA" id="ARBA00047359"/>
    </source>
</evidence>
<evidence type="ECO:0000256" key="6">
    <source>
        <dbReference type="ARBA" id="ARBA00022723"/>
    </source>
</evidence>
<evidence type="ECO:0000256" key="12">
    <source>
        <dbReference type="ARBA" id="ARBA00048816"/>
    </source>
</evidence>
<feature type="domain" description="ATP-grasp" evidence="14">
    <location>
        <begin position="26"/>
        <end position="146"/>
    </location>
</feature>
<dbReference type="Pfam" id="PF02786">
    <property type="entry name" value="CPSase_L_D2"/>
    <property type="match status" value="1"/>
</dbReference>
<keyword evidence="4" id="KW-0436">Ligase</keyword>
<dbReference type="PROSITE" id="PS50975">
    <property type="entry name" value="ATP_GRASP"/>
    <property type="match status" value="1"/>
</dbReference>
<evidence type="ECO:0000256" key="4">
    <source>
        <dbReference type="ARBA" id="ARBA00022598"/>
    </source>
</evidence>
<dbReference type="SUPFAM" id="SSF56059">
    <property type="entry name" value="Glutathione synthetase ATP-binding domain-like"/>
    <property type="match status" value="1"/>
</dbReference>
<accession>A0A504YU09</accession>
<keyword evidence="3" id="KW-0055">Arginine biosynthesis</keyword>
<gene>
    <name evidence="15" type="ORF">FGIG_07205</name>
</gene>
<comment type="similarity">
    <text evidence="2">Belongs to the CarB family.</text>
</comment>
<evidence type="ECO:0000256" key="5">
    <source>
        <dbReference type="ARBA" id="ARBA00022605"/>
    </source>
</evidence>
<dbReference type="Gene3D" id="3.30.470.20">
    <property type="entry name" value="ATP-grasp fold, B domain"/>
    <property type="match status" value="1"/>
</dbReference>
<evidence type="ECO:0000256" key="9">
    <source>
        <dbReference type="ARBA" id="ARBA00022840"/>
    </source>
</evidence>
<name>A0A504YU09_FASGI</name>
<organism evidence="15 16">
    <name type="scientific">Fasciola gigantica</name>
    <name type="common">Giant liver fluke</name>
    <dbReference type="NCBI Taxonomy" id="46835"/>
    <lineage>
        <taxon>Eukaryota</taxon>
        <taxon>Metazoa</taxon>
        <taxon>Spiralia</taxon>
        <taxon>Lophotrochozoa</taxon>
        <taxon>Platyhelminthes</taxon>
        <taxon>Trematoda</taxon>
        <taxon>Digenea</taxon>
        <taxon>Plagiorchiida</taxon>
        <taxon>Echinostomata</taxon>
        <taxon>Echinostomatoidea</taxon>
        <taxon>Fasciolidae</taxon>
        <taxon>Fasciola</taxon>
    </lineage>
</organism>
<evidence type="ECO:0000256" key="13">
    <source>
        <dbReference type="PROSITE-ProRule" id="PRU00409"/>
    </source>
</evidence>
<dbReference type="EMBL" id="SUNJ01004859">
    <property type="protein sequence ID" value="TPP64115.1"/>
    <property type="molecule type" value="Genomic_DNA"/>
</dbReference>
<protein>
    <submittedName>
        <fullName evidence="15">CAD protein</fullName>
    </submittedName>
</protein>
<dbReference type="Proteomes" id="UP000316759">
    <property type="component" value="Unassembled WGS sequence"/>
</dbReference>
<keyword evidence="9 13" id="KW-0067">ATP-binding</keyword>
<keyword evidence="7" id="KW-0677">Repeat</keyword>
<dbReference type="PROSITE" id="PS00867">
    <property type="entry name" value="CPSASE_2"/>
    <property type="match status" value="1"/>
</dbReference>
<evidence type="ECO:0000313" key="15">
    <source>
        <dbReference type="EMBL" id="TPP64115.1"/>
    </source>
</evidence>
<dbReference type="PANTHER" id="PTHR11405">
    <property type="entry name" value="CARBAMOYLTRANSFERASE FAMILY MEMBER"/>
    <property type="match status" value="1"/>
</dbReference>
<dbReference type="GO" id="GO:0005524">
    <property type="term" value="F:ATP binding"/>
    <property type="evidence" value="ECO:0007669"/>
    <property type="project" value="UniProtKB-UniRule"/>
</dbReference>
<keyword evidence="8 13" id="KW-0547">Nucleotide-binding</keyword>
<evidence type="ECO:0000256" key="3">
    <source>
        <dbReference type="ARBA" id="ARBA00022571"/>
    </source>
</evidence>
<dbReference type="GO" id="GO:0019240">
    <property type="term" value="P:citrulline biosynthetic process"/>
    <property type="evidence" value="ECO:0007669"/>
    <property type="project" value="TreeGrafter"/>
</dbReference>
<sequence length="212" mass="23041">MNVAYDDQDLVSYLSTAKSISPELPVVITQFILDAKEIDVDAVAQSGRLIALAVSEHVENAGVHSGDATLVTPPQDLNLETLDRIRELVVALADELQVSGPFNLQLIAKDNRLQIIEANLRVSRSLPFVSKTLKYDFVAAATRCILGSARESIYPSGAENLSGSRGFMEPVVDVTAGISGHVGVKVSPCFPVFLFRLVWVGAKEVPAHTRWW</sequence>
<keyword evidence="16" id="KW-1185">Reference proteome</keyword>
<dbReference type="PANTHER" id="PTHR11405:SF5">
    <property type="entry name" value="CAD PROTEIN"/>
    <property type="match status" value="1"/>
</dbReference>
<evidence type="ECO:0000256" key="7">
    <source>
        <dbReference type="ARBA" id="ARBA00022737"/>
    </source>
</evidence>
<dbReference type="InterPro" id="IPR005479">
    <property type="entry name" value="CPAse_ATP-bd"/>
</dbReference>
<comment type="caution">
    <text evidence="15">The sequence shown here is derived from an EMBL/GenBank/DDBJ whole genome shotgun (WGS) entry which is preliminary data.</text>
</comment>
<dbReference type="GO" id="GO:0006228">
    <property type="term" value="P:UTP biosynthetic process"/>
    <property type="evidence" value="ECO:0007669"/>
    <property type="project" value="TreeGrafter"/>
</dbReference>
<dbReference type="InterPro" id="IPR005483">
    <property type="entry name" value="CPSase_dom"/>
</dbReference>
<dbReference type="PRINTS" id="PR00098">
    <property type="entry name" value="CPSASE"/>
</dbReference>
<dbReference type="AlphaFoldDB" id="A0A504YU09"/>
<dbReference type="GO" id="GO:0046872">
    <property type="term" value="F:metal ion binding"/>
    <property type="evidence" value="ECO:0007669"/>
    <property type="project" value="UniProtKB-KW"/>
</dbReference>
<comment type="catalytic activity">
    <reaction evidence="11">
        <text>hydrogencarbonate + NH4(+) + 2 ATP = carbamoyl phosphate + 2 ADP + phosphate + 2 H(+)</text>
        <dbReference type="Rhea" id="RHEA:18029"/>
        <dbReference type="ChEBI" id="CHEBI:15378"/>
        <dbReference type="ChEBI" id="CHEBI:17544"/>
        <dbReference type="ChEBI" id="CHEBI:28938"/>
        <dbReference type="ChEBI" id="CHEBI:30616"/>
        <dbReference type="ChEBI" id="CHEBI:43474"/>
        <dbReference type="ChEBI" id="CHEBI:58228"/>
        <dbReference type="ChEBI" id="CHEBI:456216"/>
        <dbReference type="EC" id="6.3.4.16"/>
    </reaction>
</comment>
<reference evidence="15 16" key="1">
    <citation type="submission" date="2019-04" db="EMBL/GenBank/DDBJ databases">
        <title>Annotation for the trematode Fasciola gigantica.</title>
        <authorList>
            <person name="Choi Y.-J."/>
        </authorList>
    </citation>
    <scope>NUCLEOTIDE SEQUENCE [LARGE SCALE GENOMIC DNA]</scope>
    <source>
        <strain evidence="15">Uganda_cow_1</strain>
    </source>
</reference>
<dbReference type="GO" id="GO:0004087">
    <property type="term" value="F:carbamoyl-phosphate synthase (ammonia) activity"/>
    <property type="evidence" value="ECO:0007669"/>
    <property type="project" value="UniProtKB-EC"/>
</dbReference>
<dbReference type="GO" id="GO:0006526">
    <property type="term" value="P:L-arginine biosynthetic process"/>
    <property type="evidence" value="ECO:0007669"/>
    <property type="project" value="UniProtKB-KW"/>
</dbReference>
<dbReference type="GO" id="GO:0005829">
    <property type="term" value="C:cytosol"/>
    <property type="evidence" value="ECO:0007669"/>
    <property type="project" value="TreeGrafter"/>
</dbReference>